<evidence type="ECO:0000256" key="8">
    <source>
        <dbReference type="ARBA" id="ARBA00048679"/>
    </source>
</evidence>
<dbReference type="PANTHER" id="PTHR24058:SF17">
    <property type="entry name" value="HOMEODOMAIN INTERACTING PROTEIN KINASE, ISOFORM D"/>
    <property type="match status" value="1"/>
</dbReference>
<evidence type="ECO:0000256" key="6">
    <source>
        <dbReference type="ARBA" id="ARBA00022840"/>
    </source>
</evidence>
<keyword evidence="6 10" id="KW-0067">ATP-binding</keyword>
<dbReference type="InterPro" id="IPR008271">
    <property type="entry name" value="Ser/Thr_kinase_AS"/>
</dbReference>
<keyword evidence="5" id="KW-0418">Kinase</keyword>
<name>A0A0N4VCF5_ENTVE</name>
<evidence type="ECO:0000313" key="15">
    <source>
        <dbReference type="WBParaSite" id="EVEC_0000824901-mRNA-1"/>
    </source>
</evidence>
<comment type="similarity">
    <text evidence="9">Belongs to the protein kinase superfamily. CMGC Ser/Thr protein kinase family. HIPK subfamily.</text>
</comment>
<evidence type="ECO:0000259" key="12">
    <source>
        <dbReference type="PROSITE" id="PS50011"/>
    </source>
</evidence>
<dbReference type="GO" id="GO:0005737">
    <property type="term" value="C:cytoplasm"/>
    <property type="evidence" value="ECO:0007669"/>
    <property type="project" value="TreeGrafter"/>
</dbReference>
<comment type="catalytic activity">
    <reaction evidence="8">
        <text>L-seryl-[protein] + ATP = O-phospho-L-seryl-[protein] + ADP + H(+)</text>
        <dbReference type="Rhea" id="RHEA:17989"/>
        <dbReference type="Rhea" id="RHEA-COMP:9863"/>
        <dbReference type="Rhea" id="RHEA-COMP:11604"/>
        <dbReference type="ChEBI" id="CHEBI:15378"/>
        <dbReference type="ChEBI" id="CHEBI:29999"/>
        <dbReference type="ChEBI" id="CHEBI:30616"/>
        <dbReference type="ChEBI" id="CHEBI:83421"/>
        <dbReference type="ChEBI" id="CHEBI:456216"/>
        <dbReference type="EC" id="2.7.11.1"/>
    </reaction>
</comment>
<dbReference type="PROSITE" id="PS00107">
    <property type="entry name" value="PROTEIN_KINASE_ATP"/>
    <property type="match status" value="1"/>
</dbReference>
<dbReference type="GO" id="GO:0004713">
    <property type="term" value="F:protein tyrosine kinase activity"/>
    <property type="evidence" value="ECO:0007669"/>
    <property type="project" value="TreeGrafter"/>
</dbReference>
<dbReference type="PROSITE" id="PS50011">
    <property type="entry name" value="PROTEIN_KINASE_DOM"/>
    <property type="match status" value="1"/>
</dbReference>
<dbReference type="Gene3D" id="3.30.200.20">
    <property type="entry name" value="Phosphorylase Kinase, domain 1"/>
    <property type="match status" value="1"/>
</dbReference>
<evidence type="ECO:0000256" key="2">
    <source>
        <dbReference type="ARBA" id="ARBA00022527"/>
    </source>
</evidence>
<evidence type="ECO:0000256" key="11">
    <source>
        <dbReference type="SAM" id="MobiDB-lite"/>
    </source>
</evidence>
<feature type="domain" description="Protein kinase" evidence="12">
    <location>
        <begin position="135"/>
        <end position="462"/>
    </location>
</feature>
<dbReference type="WBParaSite" id="EVEC_0000824901-mRNA-1">
    <property type="protein sequence ID" value="EVEC_0000824901-mRNA-1"/>
    <property type="gene ID" value="EVEC_0000824901"/>
</dbReference>
<reference evidence="13 14" key="2">
    <citation type="submission" date="2018-10" db="EMBL/GenBank/DDBJ databases">
        <authorList>
            <consortium name="Pathogen Informatics"/>
        </authorList>
    </citation>
    <scope>NUCLEOTIDE SEQUENCE [LARGE SCALE GENOMIC DNA]</scope>
</reference>
<dbReference type="Gene3D" id="1.10.510.10">
    <property type="entry name" value="Transferase(Phosphotransferase) domain 1"/>
    <property type="match status" value="1"/>
</dbReference>
<dbReference type="InterPro" id="IPR011009">
    <property type="entry name" value="Kinase-like_dom_sf"/>
</dbReference>
<dbReference type="GO" id="GO:0005634">
    <property type="term" value="C:nucleus"/>
    <property type="evidence" value="ECO:0007669"/>
    <property type="project" value="TreeGrafter"/>
</dbReference>
<keyword evidence="4 10" id="KW-0547">Nucleotide-binding</keyword>
<dbReference type="AlphaFoldDB" id="A0A0N4VCF5"/>
<evidence type="ECO:0000256" key="1">
    <source>
        <dbReference type="ARBA" id="ARBA00012513"/>
    </source>
</evidence>
<evidence type="ECO:0000313" key="14">
    <source>
        <dbReference type="Proteomes" id="UP000274131"/>
    </source>
</evidence>
<proteinExistence type="inferred from homology"/>
<feature type="region of interest" description="Disordered" evidence="11">
    <location>
        <begin position="97"/>
        <end position="116"/>
    </location>
</feature>
<dbReference type="Pfam" id="PF00069">
    <property type="entry name" value="Pkinase"/>
    <property type="match status" value="1"/>
</dbReference>
<evidence type="ECO:0000256" key="3">
    <source>
        <dbReference type="ARBA" id="ARBA00022679"/>
    </source>
</evidence>
<dbReference type="FunFam" id="1.10.510.10:FF:000029">
    <property type="entry name" value="Homeodomain-interacting protein kinase 2 isoform 1"/>
    <property type="match status" value="1"/>
</dbReference>
<dbReference type="GO" id="GO:0005524">
    <property type="term" value="F:ATP binding"/>
    <property type="evidence" value="ECO:0007669"/>
    <property type="project" value="UniProtKB-UniRule"/>
</dbReference>
<dbReference type="EMBL" id="UXUI01009066">
    <property type="protein sequence ID" value="VDD92982.1"/>
    <property type="molecule type" value="Genomic_DNA"/>
</dbReference>
<keyword evidence="14" id="KW-1185">Reference proteome</keyword>
<dbReference type="STRING" id="51028.A0A0N4VCF5"/>
<organism evidence="15">
    <name type="scientific">Enterobius vermicularis</name>
    <name type="common">Human pinworm</name>
    <dbReference type="NCBI Taxonomy" id="51028"/>
    <lineage>
        <taxon>Eukaryota</taxon>
        <taxon>Metazoa</taxon>
        <taxon>Ecdysozoa</taxon>
        <taxon>Nematoda</taxon>
        <taxon>Chromadorea</taxon>
        <taxon>Rhabditida</taxon>
        <taxon>Spirurina</taxon>
        <taxon>Oxyuridomorpha</taxon>
        <taxon>Oxyuroidea</taxon>
        <taxon>Oxyuridae</taxon>
        <taxon>Enterobius</taxon>
    </lineage>
</organism>
<reference evidence="15" key="1">
    <citation type="submission" date="2017-02" db="UniProtKB">
        <authorList>
            <consortium name="WormBaseParasite"/>
        </authorList>
    </citation>
    <scope>IDENTIFICATION</scope>
</reference>
<accession>A0A0N4VCF5</accession>
<feature type="compositionally biased region" description="Low complexity" evidence="11">
    <location>
        <begin position="807"/>
        <end position="816"/>
    </location>
</feature>
<dbReference type="InterPro" id="IPR050494">
    <property type="entry name" value="Ser_Thr_dual-spec_kinase"/>
</dbReference>
<evidence type="ECO:0000313" key="13">
    <source>
        <dbReference type="EMBL" id="VDD92982.1"/>
    </source>
</evidence>
<dbReference type="PROSITE" id="PS00108">
    <property type="entry name" value="PROTEIN_KINASE_ST"/>
    <property type="match status" value="1"/>
</dbReference>
<dbReference type="OrthoDB" id="10030361at2759"/>
<dbReference type="EC" id="2.7.11.1" evidence="1"/>
<protein>
    <recommendedName>
        <fullName evidence="1">non-specific serine/threonine protein kinase</fullName>
        <ecNumber evidence="1">2.7.11.1</ecNumber>
    </recommendedName>
</protein>
<keyword evidence="3" id="KW-0808">Transferase</keyword>
<feature type="region of interest" description="Disordered" evidence="11">
    <location>
        <begin position="797"/>
        <end position="816"/>
    </location>
</feature>
<dbReference type="PANTHER" id="PTHR24058">
    <property type="entry name" value="DUAL SPECIFICITY PROTEIN KINASE"/>
    <property type="match status" value="1"/>
</dbReference>
<comment type="catalytic activity">
    <reaction evidence="7">
        <text>L-threonyl-[protein] + ATP = O-phospho-L-threonyl-[protein] + ADP + H(+)</text>
        <dbReference type="Rhea" id="RHEA:46608"/>
        <dbReference type="Rhea" id="RHEA-COMP:11060"/>
        <dbReference type="Rhea" id="RHEA-COMP:11605"/>
        <dbReference type="ChEBI" id="CHEBI:15378"/>
        <dbReference type="ChEBI" id="CHEBI:30013"/>
        <dbReference type="ChEBI" id="CHEBI:30616"/>
        <dbReference type="ChEBI" id="CHEBI:61977"/>
        <dbReference type="ChEBI" id="CHEBI:456216"/>
        <dbReference type="EC" id="2.7.11.1"/>
    </reaction>
</comment>
<dbReference type="InterPro" id="IPR017441">
    <property type="entry name" value="Protein_kinase_ATP_BS"/>
</dbReference>
<sequence>MPDPDFSRSRKRKLSEGQPSVAPHLLLSQEQQLMPNLGATTVQNQSLYNSYGSLKYTNGERLCGGFKRKPEESFDSSKVGISGQSVSSLPASKVSIKTSSKQLPSKTSARSKPSAEGEYQLIKNEVLVSPYRNQYEVLDFLGKGTFGQVVKAWKKGTNEIVAIKILKKHPSYARQGQIEVSILSRLSNENAEEFNFVRAFECFQHKQHTCLVFEMLEQNLYDFLKQNKFTPLPLSSIRPIVEQVLTALLKLKHLGLIHADLKPENIMLVDPTNQPFRVKVIDFGSASHRSKAVTNTYLQSRYYRAPEIILGLPFREAIDMWSLGCVIAELFLGWPLYPGSSEYDQMRYIVQTQGLPPVQMLQLAMKTHRFFKQVENGGATYWRLKTLEEHEHESPSKSKETRKYVFNCLDDVAQVRPIEADGLDGICEKVDRLEFVDLLKKMLSMDQDKRIAPYDGLQHPFVTMTHIADYCRSNFQVSMQRMEVCARNVRTQVQPQLFQPRNVAAAPAAPAVGASAPILAAPVAAASSSAAVPQVPPLQQTDFSHILSQYGATAAAAVTGVQGGNPSYIYQPLAAVLPYELAARQTQFVGFPSAHATTPLIPQLVPVSLIDPQLLAAASALPQAPTAWHAAAPAPLLSWSAACAATAAQRPAAGAALFPSDFFLPNPATVQALTSPRNAAAVAALAAQQFSHIFPNQPKTYPELGMGQSQDDWVQPYVSASRRGAAGSNSSGTASISGSNGFRSQQNQGGIVKDPAIIATGPRMSNKDSSKLVEGTRQNRLGRERSPSPSVSVITLLSSDEDTSRQTLGVSSSESTSVASTSLTSSLFGSTSGTGSVVLPTSAVRKSTRCAVVRPMVDVSVKREPANDVANNLRQLMPNLGLTVPPANFYPEVLYRQLRDDQMAHTK</sequence>
<dbReference type="SUPFAM" id="SSF56112">
    <property type="entry name" value="Protein kinase-like (PK-like)"/>
    <property type="match status" value="1"/>
</dbReference>
<feature type="compositionally biased region" description="Polar residues" evidence="11">
    <location>
        <begin position="97"/>
        <end position="111"/>
    </location>
</feature>
<evidence type="ECO:0000256" key="5">
    <source>
        <dbReference type="ARBA" id="ARBA00022777"/>
    </source>
</evidence>
<feature type="region of interest" description="Disordered" evidence="11">
    <location>
        <begin position="1"/>
        <end position="22"/>
    </location>
</feature>
<feature type="region of interest" description="Disordered" evidence="11">
    <location>
        <begin position="720"/>
        <end position="791"/>
    </location>
</feature>
<evidence type="ECO:0000256" key="7">
    <source>
        <dbReference type="ARBA" id="ARBA00047899"/>
    </source>
</evidence>
<keyword evidence="2" id="KW-0723">Serine/threonine-protein kinase</keyword>
<feature type="binding site" evidence="10">
    <location>
        <position position="164"/>
    </location>
    <ligand>
        <name>ATP</name>
        <dbReference type="ChEBI" id="CHEBI:30616"/>
    </ligand>
</feature>
<gene>
    <name evidence="13" type="ORF">EVEC_LOCUS7733</name>
</gene>
<dbReference type="InterPro" id="IPR000719">
    <property type="entry name" value="Prot_kinase_dom"/>
</dbReference>
<evidence type="ECO:0000256" key="4">
    <source>
        <dbReference type="ARBA" id="ARBA00022741"/>
    </source>
</evidence>
<feature type="compositionally biased region" description="Low complexity" evidence="11">
    <location>
        <begin position="720"/>
        <end position="741"/>
    </location>
</feature>
<dbReference type="GO" id="GO:0004674">
    <property type="term" value="F:protein serine/threonine kinase activity"/>
    <property type="evidence" value="ECO:0007669"/>
    <property type="project" value="UniProtKB-KW"/>
</dbReference>
<dbReference type="Proteomes" id="UP000274131">
    <property type="component" value="Unassembled WGS sequence"/>
</dbReference>
<evidence type="ECO:0000256" key="9">
    <source>
        <dbReference type="ARBA" id="ARBA00061380"/>
    </source>
</evidence>
<evidence type="ECO:0000256" key="10">
    <source>
        <dbReference type="PROSITE-ProRule" id="PRU10141"/>
    </source>
</evidence>
<dbReference type="SMART" id="SM00220">
    <property type="entry name" value="S_TKc"/>
    <property type="match status" value="1"/>
</dbReference>
<dbReference type="CDD" id="cd14211">
    <property type="entry name" value="STKc_HIPK"/>
    <property type="match status" value="1"/>
</dbReference>